<protein>
    <submittedName>
        <fullName evidence="1">Uncharacterized protein</fullName>
    </submittedName>
</protein>
<dbReference type="EMBL" id="JAUTDP010000010">
    <property type="protein sequence ID" value="KAK3395420.1"/>
    <property type="molecule type" value="Genomic_DNA"/>
</dbReference>
<dbReference type="AlphaFoldDB" id="A0AAE0P8T5"/>
<organism evidence="1 2">
    <name type="scientific">Sordaria brevicollis</name>
    <dbReference type="NCBI Taxonomy" id="83679"/>
    <lineage>
        <taxon>Eukaryota</taxon>
        <taxon>Fungi</taxon>
        <taxon>Dikarya</taxon>
        <taxon>Ascomycota</taxon>
        <taxon>Pezizomycotina</taxon>
        <taxon>Sordariomycetes</taxon>
        <taxon>Sordariomycetidae</taxon>
        <taxon>Sordariales</taxon>
        <taxon>Sordariaceae</taxon>
        <taxon>Sordaria</taxon>
    </lineage>
</organism>
<gene>
    <name evidence="1" type="ORF">B0T20DRAFT_34436</name>
</gene>
<evidence type="ECO:0000313" key="2">
    <source>
        <dbReference type="Proteomes" id="UP001281003"/>
    </source>
</evidence>
<evidence type="ECO:0000313" key="1">
    <source>
        <dbReference type="EMBL" id="KAK3395420.1"/>
    </source>
</evidence>
<reference evidence="1" key="2">
    <citation type="submission" date="2023-07" db="EMBL/GenBank/DDBJ databases">
        <authorList>
            <consortium name="Lawrence Berkeley National Laboratory"/>
            <person name="Haridas S."/>
            <person name="Hensen N."/>
            <person name="Bonometti L."/>
            <person name="Westerberg I."/>
            <person name="Brannstrom I.O."/>
            <person name="Guillou S."/>
            <person name="Cros-Aarteil S."/>
            <person name="Calhoun S."/>
            <person name="Kuo A."/>
            <person name="Mondo S."/>
            <person name="Pangilinan J."/>
            <person name="Riley R."/>
            <person name="LaButti K."/>
            <person name="Andreopoulos B."/>
            <person name="Lipzen A."/>
            <person name="Chen C."/>
            <person name="Yanf M."/>
            <person name="Daum C."/>
            <person name="Ng V."/>
            <person name="Clum A."/>
            <person name="Steindorff A."/>
            <person name="Ohm R."/>
            <person name="Martin F."/>
            <person name="Silar P."/>
            <person name="Natvig D."/>
            <person name="Lalanne C."/>
            <person name="Gautier V."/>
            <person name="Ament-velasquez S.L."/>
            <person name="Kruys A."/>
            <person name="Hutchinson M.I."/>
            <person name="Powell A.J."/>
            <person name="Barry K."/>
            <person name="Miller A.N."/>
            <person name="Grigoriev I.V."/>
            <person name="Debuchy R."/>
            <person name="Gladieux P."/>
            <person name="Thoren M.H."/>
            <person name="Johannesson H."/>
        </authorList>
    </citation>
    <scope>NUCLEOTIDE SEQUENCE</scope>
    <source>
        <strain evidence="1">FGSC 1904</strain>
    </source>
</reference>
<reference evidence="1" key="1">
    <citation type="journal article" date="2023" name="Mol. Phylogenet. Evol.">
        <title>Genome-scale phylogeny and comparative genomics of the fungal order Sordariales.</title>
        <authorList>
            <person name="Hensen N."/>
            <person name="Bonometti L."/>
            <person name="Westerberg I."/>
            <person name="Brannstrom I.O."/>
            <person name="Guillou S."/>
            <person name="Cros-Aarteil S."/>
            <person name="Calhoun S."/>
            <person name="Haridas S."/>
            <person name="Kuo A."/>
            <person name="Mondo S."/>
            <person name="Pangilinan J."/>
            <person name="Riley R."/>
            <person name="LaButti K."/>
            <person name="Andreopoulos B."/>
            <person name="Lipzen A."/>
            <person name="Chen C."/>
            <person name="Yan M."/>
            <person name="Daum C."/>
            <person name="Ng V."/>
            <person name="Clum A."/>
            <person name="Steindorff A."/>
            <person name="Ohm R.A."/>
            <person name="Martin F."/>
            <person name="Silar P."/>
            <person name="Natvig D.O."/>
            <person name="Lalanne C."/>
            <person name="Gautier V."/>
            <person name="Ament-Velasquez S.L."/>
            <person name="Kruys A."/>
            <person name="Hutchinson M.I."/>
            <person name="Powell A.J."/>
            <person name="Barry K."/>
            <person name="Miller A.N."/>
            <person name="Grigoriev I.V."/>
            <person name="Debuchy R."/>
            <person name="Gladieux P."/>
            <person name="Hiltunen Thoren M."/>
            <person name="Johannesson H."/>
        </authorList>
    </citation>
    <scope>NUCLEOTIDE SEQUENCE</scope>
    <source>
        <strain evidence="1">FGSC 1904</strain>
    </source>
</reference>
<comment type="caution">
    <text evidence="1">The sequence shown here is derived from an EMBL/GenBank/DDBJ whole genome shotgun (WGS) entry which is preliminary data.</text>
</comment>
<dbReference type="Proteomes" id="UP001281003">
    <property type="component" value="Unassembled WGS sequence"/>
</dbReference>
<accession>A0AAE0P8T5</accession>
<keyword evidence="2" id="KW-1185">Reference proteome</keyword>
<sequence>MPLSYGFLASVLPTERAPPLSLSSTTPPHFNNTLALDAQQFATDRPQTLRVSRSLTDGLMLSYGLRVYRSWARILHVRISSIGKLKGHLDGEWHWMKIASSFNAVVSNDCPAQCRPPLLPLVSQHGMDGLTLRLREQPDSTTYLNARNARLGTNKTNHAGIV</sequence>
<proteinExistence type="predicted"/>
<name>A0AAE0P8T5_SORBR</name>